<feature type="chain" id="PRO_5003151198" description="DUF4124 domain-containing protein" evidence="1">
    <location>
        <begin position="21"/>
        <end position="179"/>
    </location>
</feature>
<dbReference type="Proteomes" id="UP000006683">
    <property type="component" value="Chromosome"/>
</dbReference>
<accession>E1SVI8</accession>
<dbReference type="KEGG" id="fbl:Fbal_1125"/>
<keyword evidence="4" id="KW-1185">Reference proteome</keyword>
<dbReference type="InterPro" id="IPR025392">
    <property type="entry name" value="DUF4124"/>
</dbReference>
<name>E1SVI8_FERBD</name>
<evidence type="ECO:0000313" key="4">
    <source>
        <dbReference type="Proteomes" id="UP000006683"/>
    </source>
</evidence>
<sequence>MQWNLVPALLLLAVSAVAEAEVYKCTIDGNIIYSDDPCPVGAESKTIDLEPPSVIPDNNPSLRRYPQPRQQQGTVTMSASDAIVVERSSCTNKGRYTIHSGLLRNISRYSTYSAKMTTQFVLESPLSDFTMDWGKQTKTTRLGPGQTWSFKLQSRVHDDGDKTSCDYRLKVKFIDSVRK</sequence>
<proteinExistence type="predicted"/>
<gene>
    <name evidence="3" type="ordered locus">Fbal_1125</name>
</gene>
<evidence type="ECO:0000313" key="3">
    <source>
        <dbReference type="EMBL" id="ADN75334.1"/>
    </source>
</evidence>
<feature type="signal peptide" evidence="1">
    <location>
        <begin position="1"/>
        <end position="20"/>
    </location>
</feature>
<dbReference type="HOGENOM" id="CLU_1501362_0_0_6"/>
<dbReference type="EMBL" id="CP002209">
    <property type="protein sequence ID" value="ADN75334.1"/>
    <property type="molecule type" value="Genomic_DNA"/>
</dbReference>
<organism evidence="3 4">
    <name type="scientific">Ferrimonas balearica (strain DSM 9799 / CCM 4581 / KCTC 23876 / PAT)</name>
    <dbReference type="NCBI Taxonomy" id="550540"/>
    <lineage>
        <taxon>Bacteria</taxon>
        <taxon>Pseudomonadati</taxon>
        <taxon>Pseudomonadota</taxon>
        <taxon>Gammaproteobacteria</taxon>
        <taxon>Alteromonadales</taxon>
        <taxon>Ferrimonadaceae</taxon>
        <taxon>Ferrimonas</taxon>
    </lineage>
</organism>
<reference evidence="3 4" key="1">
    <citation type="journal article" date="2010" name="Stand. Genomic Sci.">
        <title>Complete genome sequence of Ferrimonas balearica type strain (PAT).</title>
        <authorList>
            <person name="Nolan M."/>
            <person name="Sikorski J."/>
            <person name="Davenport K."/>
            <person name="Lucas S."/>
            <person name="Glavina Del Rio T."/>
            <person name="Tice H."/>
            <person name="Cheng J."/>
            <person name="Goodwin L."/>
            <person name="Pitluck S."/>
            <person name="Liolios K."/>
            <person name="Ivanova N."/>
            <person name="Mavromatis K."/>
            <person name="Ovchinnikova G."/>
            <person name="Pati A."/>
            <person name="Chen A."/>
            <person name="Palaniappan K."/>
            <person name="Land M."/>
            <person name="Hauser L."/>
            <person name="Chang Y."/>
            <person name="Jeffries C."/>
            <person name="Tapia R."/>
            <person name="Brettin T."/>
            <person name="Detter J."/>
            <person name="Han C."/>
            <person name="Yasawong M."/>
            <person name="Rohde M."/>
            <person name="Tindall B."/>
            <person name="Goker M."/>
            <person name="Woyke T."/>
            <person name="Bristow J."/>
            <person name="Eisen J."/>
            <person name="Markowitz V."/>
            <person name="Hugenholtz P."/>
            <person name="Kyrpides N."/>
            <person name="Klenk H."/>
            <person name="Lapidus A."/>
        </authorList>
    </citation>
    <scope>NUCLEOTIDE SEQUENCE [LARGE SCALE GENOMIC DNA]</scope>
    <source>
        <strain evidence="4">DSM 9799 / CCM 4581 / KCTC 23876 / PAT</strain>
    </source>
</reference>
<keyword evidence="1" id="KW-0732">Signal</keyword>
<dbReference type="Pfam" id="PF13511">
    <property type="entry name" value="DUF4124"/>
    <property type="match status" value="1"/>
</dbReference>
<dbReference type="RefSeq" id="WP_013344640.1">
    <property type="nucleotide sequence ID" value="NC_014541.1"/>
</dbReference>
<protein>
    <recommendedName>
        <fullName evidence="2">DUF4124 domain-containing protein</fullName>
    </recommendedName>
</protein>
<feature type="domain" description="DUF4124" evidence="2">
    <location>
        <begin position="9"/>
        <end position="56"/>
    </location>
</feature>
<evidence type="ECO:0000259" key="2">
    <source>
        <dbReference type="Pfam" id="PF13511"/>
    </source>
</evidence>
<evidence type="ECO:0000256" key="1">
    <source>
        <dbReference type="SAM" id="SignalP"/>
    </source>
</evidence>
<dbReference type="GeneID" id="67181360"/>
<dbReference type="AlphaFoldDB" id="E1SVI8"/>